<dbReference type="PANTHER" id="PTHR10543">
    <property type="entry name" value="BETA-CAROTENE DIOXYGENASE"/>
    <property type="match status" value="1"/>
</dbReference>
<keyword evidence="4" id="KW-0560">Oxidoreductase</keyword>
<evidence type="ECO:0000256" key="3">
    <source>
        <dbReference type="ARBA" id="ARBA00022723"/>
    </source>
</evidence>
<comment type="caution">
    <text evidence="6">The sequence shown here is derived from an EMBL/GenBank/DDBJ whole genome shotgun (WGS) entry which is preliminary data.</text>
</comment>
<dbReference type="PANTHER" id="PTHR10543:SF24">
    <property type="entry name" value="CAROTENOID ISOMEROOXYGENASE"/>
    <property type="match status" value="1"/>
</dbReference>
<comment type="similarity">
    <text evidence="2">Belongs to the carotenoid oxygenase family.</text>
</comment>
<keyword evidence="5" id="KW-0408">Iron</keyword>
<protein>
    <submittedName>
        <fullName evidence="6">Uncharacterized protein</fullName>
    </submittedName>
</protein>
<proteinExistence type="inferred from homology"/>
<dbReference type="STRING" id="2018661.A0A2A2KJU2"/>
<comment type="cofactor">
    <cofactor evidence="1">
        <name>Fe(2+)</name>
        <dbReference type="ChEBI" id="CHEBI:29033"/>
    </cofactor>
</comment>
<name>A0A2A2KJU2_9BILA</name>
<keyword evidence="3" id="KW-0479">Metal-binding</keyword>
<dbReference type="GO" id="GO:0003834">
    <property type="term" value="F:beta-carotene 15,15'-dioxygenase activity"/>
    <property type="evidence" value="ECO:0007669"/>
    <property type="project" value="TreeGrafter"/>
</dbReference>
<dbReference type="GO" id="GO:0042574">
    <property type="term" value="P:retinal metabolic process"/>
    <property type="evidence" value="ECO:0007669"/>
    <property type="project" value="TreeGrafter"/>
</dbReference>
<dbReference type="GO" id="GO:0010436">
    <property type="term" value="F:carotenoid dioxygenase activity"/>
    <property type="evidence" value="ECO:0007669"/>
    <property type="project" value="TreeGrafter"/>
</dbReference>
<dbReference type="EMBL" id="LIAE01008388">
    <property type="protein sequence ID" value="PAV74221.1"/>
    <property type="molecule type" value="Genomic_DNA"/>
</dbReference>
<dbReference type="GO" id="GO:0046872">
    <property type="term" value="F:metal ion binding"/>
    <property type="evidence" value="ECO:0007669"/>
    <property type="project" value="UniProtKB-KW"/>
</dbReference>
<evidence type="ECO:0000313" key="7">
    <source>
        <dbReference type="Proteomes" id="UP000218231"/>
    </source>
</evidence>
<evidence type="ECO:0000256" key="2">
    <source>
        <dbReference type="ARBA" id="ARBA00006787"/>
    </source>
</evidence>
<dbReference type="Proteomes" id="UP000218231">
    <property type="component" value="Unassembled WGS sequence"/>
</dbReference>
<evidence type="ECO:0000256" key="5">
    <source>
        <dbReference type="ARBA" id="ARBA00023004"/>
    </source>
</evidence>
<keyword evidence="7" id="KW-1185">Reference proteome</keyword>
<reference evidence="6 7" key="1">
    <citation type="journal article" date="2017" name="Curr. Biol.">
        <title>Genome architecture and evolution of a unichromosomal asexual nematode.</title>
        <authorList>
            <person name="Fradin H."/>
            <person name="Zegar C."/>
            <person name="Gutwein M."/>
            <person name="Lucas J."/>
            <person name="Kovtun M."/>
            <person name="Corcoran D."/>
            <person name="Baugh L.R."/>
            <person name="Kiontke K."/>
            <person name="Gunsalus K."/>
            <person name="Fitch D.H."/>
            <person name="Piano F."/>
        </authorList>
    </citation>
    <scope>NUCLEOTIDE SEQUENCE [LARGE SCALE GENOMIC DNA]</scope>
    <source>
        <strain evidence="6">PF1309</strain>
    </source>
</reference>
<organism evidence="6 7">
    <name type="scientific">Diploscapter pachys</name>
    <dbReference type="NCBI Taxonomy" id="2018661"/>
    <lineage>
        <taxon>Eukaryota</taxon>
        <taxon>Metazoa</taxon>
        <taxon>Ecdysozoa</taxon>
        <taxon>Nematoda</taxon>
        <taxon>Chromadorea</taxon>
        <taxon>Rhabditida</taxon>
        <taxon>Rhabditina</taxon>
        <taxon>Rhabditomorpha</taxon>
        <taxon>Rhabditoidea</taxon>
        <taxon>Rhabditidae</taxon>
        <taxon>Diploscapter</taxon>
    </lineage>
</organism>
<dbReference type="OrthoDB" id="1069523at2759"/>
<evidence type="ECO:0000256" key="1">
    <source>
        <dbReference type="ARBA" id="ARBA00001954"/>
    </source>
</evidence>
<dbReference type="GO" id="GO:0016121">
    <property type="term" value="P:carotene catabolic process"/>
    <property type="evidence" value="ECO:0007669"/>
    <property type="project" value="TreeGrafter"/>
</dbReference>
<evidence type="ECO:0000256" key="4">
    <source>
        <dbReference type="ARBA" id="ARBA00023002"/>
    </source>
</evidence>
<dbReference type="AlphaFoldDB" id="A0A2A2KJU2"/>
<dbReference type="Pfam" id="PF03055">
    <property type="entry name" value="RPE65"/>
    <property type="match status" value="1"/>
</dbReference>
<gene>
    <name evidence="6" type="ORF">WR25_24788</name>
</gene>
<dbReference type="InterPro" id="IPR004294">
    <property type="entry name" value="Carotenoid_Oase"/>
</dbReference>
<evidence type="ECO:0000313" key="6">
    <source>
        <dbReference type="EMBL" id="PAV74221.1"/>
    </source>
</evidence>
<accession>A0A2A2KJU2</accession>
<sequence>MRHGSSEVGKFATVFKNYDNVETPIECELRGTPPKFLKGTMLRNGPGMYQIGDDMYKHWFDGLAYPQRYQFQDGKLFYSAKFIETNDYMNNINNRKIVTPSFATYEFPDPCKKFYGRFESKFEKEDADHPTGKLLSIE</sequence>